<keyword evidence="2" id="KW-1134">Transmembrane beta strand</keyword>
<feature type="signal peptide" evidence="6">
    <location>
        <begin position="1"/>
        <end position="24"/>
    </location>
</feature>
<feature type="domain" description="Outer membrane protein beta-barrel" evidence="7">
    <location>
        <begin position="29"/>
        <end position="192"/>
    </location>
</feature>
<evidence type="ECO:0000256" key="2">
    <source>
        <dbReference type="ARBA" id="ARBA00022452"/>
    </source>
</evidence>
<accession>A0A2D0L850</accession>
<proteinExistence type="predicted"/>
<dbReference type="InterPro" id="IPR000758">
    <property type="entry name" value="Enterovir_OMP"/>
</dbReference>
<organism evidence="8 9">
    <name type="scientific">Xenorhabdus kozodoii</name>
    <dbReference type="NCBI Taxonomy" id="351676"/>
    <lineage>
        <taxon>Bacteria</taxon>
        <taxon>Pseudomonadati</taxon>
        <taxon>Pseudomonadota</taxon>
        <taxon>Gammaproteobacteria</taxon>
        <taxon>Enterobacterales</taxon>
        <taxon>Morganellaceae</taxon>
        <taxon>Xenorhabdus</taxon>
    </lineage>
</organism>
<evidence type="ECO:0000313" key="8">
    <source>
        <dbReference type="EMBL" id="PHM71853.1"/>
    </source>
</evidence>
<keyword evidence="5" id="KW-0472">Membrane</keyword>
<name>A0A2D0L850_9GAMM</name>
<dbReference type="OrthoDB" id="5873117at2"/>
<dbReference type="InterPro" id="IPR027385">
    <property type="entry name" value="Beta-barrel_OMP"/>
</dbReference>
<evidence type="ECO:0000256" key="3">
    <source>
        <dbReference type="ARBA" id="ARBA00022692"/>
    </source>
</evidence>
<gene>
    <name evidence="8" type="ORF">Xkoz_02582</name>
</gene>
<dbReference type="Pfam" id="PF13505">
    <property type="entry name" value="OMP_b-brl"/>
    <property type="match status" value="1"/>
</dbReference>
<dbReference type="PANTHER" id="PTHR35892:SF2">
    <property type="entry name" value="OUTER MEMBRANE PROTEIN PAGN"/>
    <property type="match status" value="1"/>
</dbReference>
<dbReference type="SUPFAM" id="SSF56925">
    <property type="entry name" value="OMPA-like"/>
    <property type="match status" value="1"/>
</dbReference>
<dbReference type="InterPro" id="IPR006315">
    <property type="entry name" value="OM_autotransptr_brl_dom"/>
</dbReference>
<dbReference type="PANTHER" id="PTHR35892">
    <property type="entry name" value="OUTER MEMBRANE PROTEIN PAGN-RELATED"/>
    <property type="match status" value="1"/>
</dbReference>
<feature type="chain" id="PRO_5012203656" evidence="6">
    <location>
        <begin position="25"/>
        <end position="192"/>
    </location>
</feature>
<dbReference type="InterPro" id="IPR051723">
    <property type="entry name" value="Bact_OM_Invasion-Related"/>
</dbReference>
<dbReference type="RefSeq" id="WP_099142542.1">
    <property type="nucleotide sequence ID" value="NZ_CAWNOR010000051.1"/>
</dbReference>
<evidence type="ECO:0000256" key="5">
    <source>
        <dbReference type="ARBA" id="ARBA00023136"/>
    </source>
</evidence>
<sequence>MVMKNALLATLVVSSFIYGSVTYADSQTVAVGYAQSQVQDFKTIRGANLHYSYEWDSPVIIMGSFTYMKGSKNGSYNNNNQSWKGSADLKYYSLMVGPAYRIDDGVSIYGLLGFSHSKIDLFENEYEEIKGKISHYSWNINKESTHFAYGAGVEFNPIQNLSLYAGYEGSSAKYSSKDQGINGFNVGLGYRF</sequence>
<evidence type="ECO:0000313" key="9">
    <source>
        <dbReference type="Proteomes" id="UP000221101"/>
    </source>
</evidence>
<protein>
    <submittedName>
        <fullName evidence="8">Virulence membrane protein PagC</fullName>
    </submittedName>
</protein>
<dbReference type="Gene3D" id="2.40.160.20">
    <property type="match status" value="1"/>
</dbReference>
<evidence type="ECO:0000256" key="1">
    <source>
        <dbReference type="ARBA" id="ARBA00004571"/>
    </source>
</evidence>
<keyword evidence="3" id="KW-0812">Transmembrane</keyword>
<dbReference type="InterPro" id="IPR011250">
    <property type="entry name" value="OMP/PagP_B-barrel"/>
</dbReference>
<reference evidence="8 9" key="1">
    <citation type="journal article" date="2017" name="Nat. Microbiol.">
        <title>Natural product diversity associated with the nematode symbionts Photorhabdus and Xenorhabdus.</title>
        <authorList>
            <person name="Tobias N.J."/>
            <person name="Wolff H."/>
            <person name="Djahanschiri B."/>
            <person name="Grundmann F."/>
            <person name="Kronenwerth M."/>
            <person name="Shi Y.M."/>
            <person name="Simonyi S."/>
            <person name="Grun P."/>
            <person name="Shapiro-Ilan D."/>
            <person name="Pidot S.J."/>
            <person name="Stinear T.P."/>
            <person name="Ebersberger I."/>
            <person name="Bode H.B."/>
        </authorList>
    </citation>
    <scope>NUCLEOTIDE SEQUENCE [LARGE SCALE GENOMIC DNA]</scope>
    <source>
        <strain evidence="8 9">DSM 17907</strain>
    </source>
</reference>
<dbReference type="AlphaFoldDB" id="A0A2D0L850"/>
<evidence type="ECO:0000256" key="6">
    <source>
        <dbReference type="SAM" id="SignalP"/>
    </source>
</evidence>
<dbReference type="GO" id="GO:0044384">
    <property type="term" value="C:host outer membrane"/>
    <property type="evidence" value="ECO:0007669"/>
    <property type="project" value="InterPro"/>
</dbReference>
<dbReference type="PRINTS" id="PR00316">
    <property type="entry name" value="ENTEROVIROMP"/>
</dbReference>
<keyword evidence="9" id="KW-1185">Reference proteome</keyword>
<evidence type="ECO:0000259" key="7">
    <source>
        <dbReference type="Pfam" id="PF13505"/>
    </source>
</evidence>
<comment type="subcellular location">
    <subcellularLocation>
        <location evidence="1">Cell outer membrane</location>
        <topology evidence="1">Multi-pass membrane protein</topology>
    </subcellularLocation>
</comment>
<dbReference type="GO" id="GO:0009279">
    <property type="term" value="C:cell outer membrane"/>
    <property type="evidence" value="ECO:0007669"/>
    <property type="project" value="UniProtKB-SubCell"/>
</dbReference>
<dbReference type="Proteomes" id="UP000221101">
    <property type="component" value="Unassembled WGS sequence"/>
</dbReference>
<comment type="caution">
    <text evidence="8">The sequence shown here is derived from an EMBL/GenBank/DDBJ whole genome shotgun (WGS) entry which is preliminary data.</text>
</comment>
<dbReference type="NCBIfam" id="TIGR01414">
    <property type="entry name" value="autotrans_barl"/>
    <property type="match status" value="1"/>
</dbReference>
<evidence type="ECO:0000256" key="4">
    <source>
        <dbReference type="ARBA" id="ARBA00022729"/>
    </source>
</evidence>
<dbReference type="PROSITE" id="PS00695">
    <property type="entry name" value="ENT_VIR_OMP_2"/>
    <property type="match status" value="1"/>
</dbReference>
<keyword evidence="4 6" id="KW-0732">Signal</keyword>
<dbReference type="EMBL" id="NJCX01000018">
    <property type="protein sequence ID" value="PHM71853.1"/>
    <property type="molecule type" value="Genomic_DNA"/>
</dbReference>